<evidence type="ECO:0000313" key="1">
    <source>
        <dbReference type="EMBL" id="UXN70922.1"/>
    </source>
</evidence>
<gene>
    <name evidence="1" type="ORF">N8A98_06965</name>
</gene>
<proteinExistence type="predicted"/>
<sequence length="120" mass="13073">MTTAQVLPFRPTADSTGYPTACLTCGRHAHGIGIGDPRRDPLFLCPECMAMLTKIKDVSNWNGYERAAVDYAIDAVGPFIEEYGPDMGEWTVEVIEEFVRSLWSACGDGVRKAVDAGAPF</sequence>
<name>A0ABY6CFP8_9HYPH</name>
<accession>A0ABY6CFP8</accession>
<protein>
    <recommendedName>
        <fullName evidence="3">Small CPxCG-related zinc finger protein</fullName>
    </recommendedName>
</protein>
<dbReference type="EMBL" id="CP104965">
    <property type="protein sequence ID" value="UXN70922.1"/>
    <property type="molecule type" value="Genomic_DNA"/>
</dbReference>
<evidence type="ECO:0008006" key="3">
    <source>
        <dbReference type="Google" id="ProtNLM"/>
    </source>
</evidence>
<dbReference type="RefSeq" id="WP_262170217.1">
    <property type="nucleotide sequence ID" value="NZ_CP104965.1"/>
</dbReference>
<dbReference type="Proteomes" id="UP001061862">
    <property type="component" value="Chromosome"/>
</dbReference>
<evidence type="ECO:0000313" key="2">
    <source>
        <dbReference type="Proteomes" id="UP001061862"/>
    </source>
</evidence>
<organism evidence="1 2">
    <name type="scientific">Devosia neptuniae</name>
    <dbReference type="NCBI Taxonomy" id="191302"/>
    <lineage>
        <taxon>Bacteria</taxon>
        <taxon>Pseudomonadati</taxon>
        <taxon>Pseudomonadota</taxon>
        <taxon>Alphaproteobacteria</taxon>
        <taxon>Hyphomicrobiales</taxon>
        <taxon>Devosiaceae</taxon>
        <taxon>Devosia</taxon>
    </lineage>
</organism>
<reference evidence="1 2" key="1">
    <citation type="submission" date="2022-09" db="EMBL/GenBank/DDBJ databases">
        <title>Interaction between co-microsymbionts with complementary sets of symbiotic genes in legume-rhizobium systems.</title>
        <authorList>
            <person name="Safronova V."/>
            <person name="Sazanova A."/>
            <person name="Afonin A."/>
            <person name="Chirak E."/>
        </authorList>
    </citation>
    <scope>NUCLEOTIDE SEQUENCE [LARGE SCALE GENOMIC DNA]</scope>
    <source>
        <strain evidence="1 2">A18/4-1</strain>
    </source>
</reference>
<keyword evidence="2" id="KW-1185">Reference proteome</keyword>